<gene>
    <name evidence="2" type="ORF">H8S17_13195</name>
</gene>
<dbReference type="EMBL" id="JACOPH010000014">
    <property type="protein sequence ID" value="MBC5715144.1"/>
    <property type="molecule type" value="Genomic_DNA"/>
</dbReference>
<evidence type="ECO:0000313" key="3">
    <source>
        <dbReference type="Proteomes" id="UP000606720"/>
    </source>
</evidence>
<sequence>MKIQRKIWNYILIFVLGMMGMITIIFFLVEKLLGDGRCYIPQSAIMIALMLCVFWQVALITVACLLGRRIKKIFHGVVKMMMTIVTVSGTLCLVLFLAWNWLIYSFKFDEKVEQYDEHIALYVNNTFVRTRFRYPHYMYEENWLIMRTLSDDELQEAVLKYGDPDDYYN</sequence>
<name>A0A923LSA6_9FIRM</name>
<organism evidence="2 3">
    <name type="scientific">Roseburia zhanii</name>
    <dbReference type="NCBI Taxonomy" id="2763064"/>
    <lineage>
        <taxon>Bacteria</taxon>
        <taxon>Bacillati</taxon>
        <taxon>Bacillota</taxon>
        <taxon>Clostridia</taxon>
        <taxon>Lachnospirales</taxon>
        <taxon>Lachnospiraceae</taxon>
        <taxon>Roseburia</taxon>
    </lineage>
</organism>
<protein>
    <submittedName>
        <fullName evidence="2">Uncharacterized protein</fullName>
    </submittedName>
</protein>
<dbReference type="Proteomes" id="UP000606720">
    <property type="component" value="Unassembled WGS sequence"/>
</dbReference>
<reference evidence="2" key="1">
    <citation type="submission" date="2020-08" db="EMBL/GenBank/DDBJ databases">
        <title>Genome public.</title>
        <authorList>
            <person name="Liu C."/>
            <person name="Sun Q."/>
        </authorList>
    </citation>
    <scope>NUCLEOTIDE SEQUENCE</scope>
    <source>
        <strain evidence="2">BX1005</strain>
    </source>
</reference>
<keyword evidence="1" id="KW-0812">Transmembrane</keyword>
<feature type="transmembrane region" description="Helical" evidence="1">
    <location>
        <begin position="78"/>
        <end position="102"/>
    </location>
</feature>
<evidence type="ECO:0000256" key="1">
    <source>
        <dbReference type="SAM" id="Phobius"/>
    </source>
</evidence>
<proteinExistence type="predicted"/>
<dbReference type="AlphaFoldDB" id="A0A923LSA6"/>
<keyword evidence="1" id="KW-1133">Transmembrane helix</keyword>
<feature type="transmembrane region" description="Helical" evidence="1">
    <location>
        <begin position="7"/>
        <end position="29"/>
    </location>
</feature>
<comment type="caution">
    <text evidence="2">The sequence shown here is derived from an EMBL/GenBank/DDBJ whole genome shotgun (WGS) entry which is preliminary data.</text>
</comment>
<evidence type="ECO:0000313" key="2">
    <source>
        <dbReference type="EMBL" id="MBC5715144.1"/>
    </source>
</evidence>
<feature type="transmembrane region" description="Helical" evidence="1">
    <location>
        <begin position="44"/>
        <end position="66"/>
    </location>
</feature>
<keyword evidence="1" id="KW-0472">Membrane</keyword>
<keyword evidence="3" id="KW-1185">Reference proteome</keyword>
<accession>A0A923LSA6</accession>
<dbReference type="RefSeq" id="WP_186867617.1">
    <property type="nucleotide sequence ID" value="NZ_JACOPH010000014.1"/>
</dbReference>